<keyword evidence="7" id="KW-1185">Reference proteome</keyword>
<dbReference type="InterPro" id="IPR031917">
    <property type="entry name" value="Pilus_assem_C"/>
</dbReference>
<dbReference type="RefSeq" id="WP_133086892.1">
    <property type="nucleotide sequence ID" value="NZ_CP037864.1"/>
</dbReference>
<feature type="domain" description="Pilus assembly protein E-set like" evidence="4">
    <location>
        <begin position="276"/>
        <end position="342"/>
    </location>
</feature>
<gene>
    <name evidence="6" type="ORF">E1B03_21540</name>
</gene>
<accession>A0A4P6WRN1</accession>
<keyword evidence="1 2" id="KW-0732">Signal</keyword>
<evidence type="ECO:0000259" key="5">
    <source>
        <dbReference type="Pfam" id="PF17271"/>
    </source>
</evidence>
<dbReference type="Pfam" id="PF16967">
    <property type="entry name" value="TcfC"/>
    <property type="match status" value="1"/>
</dbReference>
<organism evidence="6 7">
    <name type="scientific">Citrobacter arsenatis</name>
    <dbReference type="NCBI Taxonomy" id="2546350"/>
    <lineage>
        <taxon>Bacteria</taxon>
        <taxon>Pseudomonadati</taxon>
        <taxon>Pseudomonadota</taxon>
        <taxon>Gammaproteobacteria</taxon>
        <taxon>Enterobacterales</taxon>
        <taxon>Enterobacteriaceae</taxon>
        <taxon>Citrobacter</taxon>
    </lineage>
</organism>
<evidence type="ECO:0000256" key="1">
    <source>
        <dbReference type="ARBA" id="ARBA00022729"/>
    </source>
</evidence>
<dbReference type="Pfam" id="PF15976">
    <property type="entry name" value="CooC_C"/>
    <property type="match status" value="1"/>
</dbReference>
<dbReference type="KEGG" id="cars:E1B03_21540"/>
<dbReference type="Pfam" id="PF17271">
    <property type="entry name" value="Usher_TcfC"/>
    <property type="match status" value="1"/>
</dbReference>
<evidence type="ECO:0000259" key="4">
    <source>
        <dbReference type="Pfam" id="PF16967"/>
    </source>
</evidence>
<sequence length="899" mass="98821">MKKSILGLLIFSILNVANAREDKIPPGFEAIVLGQQEYVDVYLAGRPLGKFFATVNLDTVKFEQPQKIIAAMELGDDKSSINAIAAKLNQPLERHGELACTAINNGAGCGYLTTQDVELIYNDEQNSVNLFLNKAWYPDAGKQTLYMVPNKGDDIVNALIHQQDINVAIQDEFKSAYLQGTGALGVTENSYIGAYWSLNGYESDGETDTETDVSELFYRYDLLSRFYVQGGRMDSRSLFSLDGGNFNFSFLPLDTFDGVRAGSTLSYLNREQAGQGTPVNVLLSRNSRVDVYRDNQLLGSFYLAGGNQTLDTSSFPSGSYTLQLKIYESNQLARTEVVPFTKTGSMNDGHIQWFVQAGRLADSDSSTLNNDSDDNATSAQAGLRLPVTAQSELMLGVASVDNNFSAEINGHITPALGAFGNVDLQNGFFYNDQGGRGNMQQLNWRAENWPALNFYRKDTSGGQCSGDNDADDYDLNCFESISAGLTQNIFSWNLSLNWNRTRNHADYHTRWDNREDFTSNYFSQTDANSTSDSVQLSASRSFNLSNWILNANLGVFTRDDSGSNGNDHGAYLTFSFSEAPRLDNNARSRSTTLGVDYRTSKNSSDQTSWNLARTWYSDNVNHKEFGVSLNGINTDTLDSGMNGRIDGLYGNMSGYLTDSYDRQDREHTTAFTGSYSSTLAISRHGVQLGRAGNGDPSAAVLVAVKKMDDDSADELAIDASANGSKASLTGDESVLFPYTGYELGYVEVNDSSRKHQSGTTNLLAGSGKQNLMLLPGKLRYREVSATFNYNYIGRLLLPASLQTLPVIGLNSAMLLLSEDGGFTLEMASTAKDLYLLTGQTFLKCPLKVVKKRASIRYAGDITCSPLTYDRLPPQIQVQARLKQAQRKQALETAQRESVQ</sequence>
<evidence type="ECO:0000313" key="6">
    <source>
        <dbReference type="EMBL" id="QBM24876.1"/>
    </source>
</evidence>
<protein>
    <submittedName>
        <fullName evidence="6">Fimbrial protein</fullName>
    </submittedName>
</protein>
<dbReference type="InterPro" id="IPR032636">
    <property type="entry name" value="Pilus_assem_E-set-like_dom"/>
</dbReference>
<evidence type="ECO:0000313" key="7">
    <source>
        <dbReference type="Proteomes" id="UP000293850"/>
    </source>
</evidence>
<dbReference type="Proteomes" id="UP000293850">
    <property type="component" value="Chromosome"/>
</dbReference>
<dbReference type="EMBL" id="CP037864">
    <property type="protein sequence ID" value="QBM24876.1"/>
    <property type="molecule type" value="Genomic_DNA"/>
</dbReference>
<proteinExistence type="predicted"/>
<dbReference type="AlphaFoldDB" id="A0A4P6WRN1"/>
<name>A0A4P6WRN1_9ENTR</name>
<feature type="domain" description="Pilus assembly protein C-terminal" evidence="3">
    <location>
        <begin position="774"/>
        <end position="864"/>
    </location>
</feature>
<feature type="chain" id="PRO_5020583901" evidence="2">
    <location>
        <begin position="20"/>
        <end position="899"/>
    </location>
</feature>
<evidence type="ECO:0000256" key="2">
    <source>
        <dbReference type="SAM" id="SignalP"/>
    </source>
</evidence>
<reference evidence="6 7" key="1">
    <citation type="submission" date="2019-03" db="EMBL/GenBank/DDBJ databases">
        <title>Complete genome sequence of an arsenate-respiring bacteria, Citrobacter sp. LY-1.</title>
        <authorList>
            <person name="Wang H."/>
            <person name="Liu Y."/>
            <person name="Li Q."/>
            <person name="Huang J."/>
        </authorList>
    </citation>
    <scope>NUCLEOTIDE SEQUENCE [LARGE SCALE GENOMIC DNA]</scope>
    <source>
        <strain evidence="6 7">LY-1</strain>
    </source>
</reference>
<evidence type="ECO:0000259" key="3">
    <source>
        <dbReference type="Pfam" id="PF15976"/>
    </source>
</evidence>
<dbReference type="InterPro" id="IPR035224">
    <property type="entry name" value="Usher_TcfC"/>
</dbReference>
<feature type="signal peptide" evidence="2">
    <location>
        <begin position="1"/>
        <end position="19"/>
    </location>
</feature>
<feature type="domain" description="TcfC Usher-like barrel" evidence="5">
    <location>
        <begin position="350"/>
        <end position="768"/>
    </location>
</feature>